<dbReference type="GeneID" id="25339002"/>
<dbReference type="AlphaFoldDB" id="U6M9P1"/>
<evidence type="ECO:0000313" key="1">
    <source>
        <dbReference type="EMBL" id="CDJ58380.1"/>
    </source>
</evidence>
<sequence>MIAHFLLIRSDVAAATRWQPTNGDPFSHQNAIQRSVWDKLKDTGDVTARGPRGHVETLRNAARWSSDTCGKANYEVRFGHYAAAYFAADVFGDIGHYPGILRIVPVICGTPEEVGTPPEDAMQASAWGALGYFIDCLQKGLDKVAKML</sequence>
<proteinExistence type="predicted"/>
<name>U6M9P1_EIMMA</name>
<organism evidence="1 2">
    <name type="scientific">Eimeria maxima</name>
    <name type="common">Coccidian parasite</name>
    <dbReference type="NCBI Taxonomy" id="5804"/>
    <lineage>
        <taxon>Eukaryota</taxon>
        <taxon>Sar</taxon>
        <taxon>Alveolata</taxon>
        <taxon>Apicomplexa</taxon>
        <taxon>Conoidasida</taxon>
        <taxon>Coccidia</taxon>
        <taxon>Eucoccidiorida</taxon>
        <taxon>Eimeriorina</taxon>
        <taxon>Eimeriidae</taxon>
        <taxon>Eimeria</taxon>
    </lineage>
</organism>
<gene>
    <name evidence="1" type="ORF">EMWEY_00050160</name>
</gene>
<dbReference type="Proteomes" id="UP000030763">
    <property type="component" value="Unassembled WGS sequence"/>
</dbReference>
<reference evidence="1" key="1">
    <citation type="submission" date="2013-10" db="EMBL/GenBank/DDBJ databases">
        <title>Genomic analysis of the causative agents of coccidiosis in chickens.</title>
        <authorList>
            <person name="Reid A.J."/>
            <person name="Blake D."/>
            <person name="Billington K."/>
            <person name="Browne H."/>
            <person name="Dunn M."/>
            <person name="Hung S."/>
            <person name="Kawahara F."/>
            <person name="Miranda-Saavedra D."/>
            <person name="Mourier T."/>
            <person name="Nagra H."/>
            <person name="Otto T.D."/>
            <person name="Rawlings N."/>
            <person name="Sanchez A."/>
            <person name="Sanders M."/>
            <person name="Subramaniam C."/>
            <person name="Tay Y."/>
            <person name="Dear P."/>
            <person name="Doerig C."/>
            <person name="Gruber A."/>
            <person name="Parkinson J."/>
            <person name="Shirley M."/>
            <person name="Wan K.L."/>
            <person name="Berriman M."/>
            <person name="Tomley F."/>
            <person name="Pain A."/>
        </authorList>
    </citation>
    <scope>NUCLEOTIDE SEQUENCE [LARGE SCALE GENOMIC DNA]</scope>
    <source>
        <strain evidence="1">Weybridge</strain>
    </source>
</reference>
<dbReference type="RefSeq" id="XP_013335026.1">
    <property type="nucleotide sequence ID" value="XM_013479572.1"/>
</dbReference>
<evidence type="ECO:0000313" key="2">
    <source>
        <dbReference type="Proteomes" id="UP000030763"/>
    </source>
</evidence>
<protein>
    <submittedName>
        <fullName evidence="1">Uncharacterized protein</fullName>
    </submittedName>
</protein>
<reference evidence="1" key="2">
    <citation type="submission" date="2013-10" db="EMBL/GenBank/DDBJ databases">
        <authorList>
            <person name="Aslett M."/>
        </authorList>
    </citation>
    <scope>NUCLEOTIDE SEQUENCE [LARGE SCALE GENOMIC DNA]</scope>
    <source>
        <strain evidence="1">Weybridge</strain>
    </source>
</reference>
<dbReference type="VEuPathDB" id="ToxoDB:EMWEY_00050160"/>
<dbReference type="EMBL" id="HG719624">
    <property type="protein sequence ID" value="CDJ58380.1"/>
    <property type="molecule type" value="Genomic_DNA"/>
</dbReference>
<accession>U6M9P1</accession>
<keyword evidence="2" id="KW-1185">Reference proteome</keyword>